<evidence type="ECO:0000313" key="3">
    <source>
        <dbReference type="EMBL" id="KAJ1734782.1"/>
    </source>
</evidence>
<comment type="caution">
    <text evidence="3">The sequence shown here is derived from an EMBL/GenBank/DDBJ whole genome shotgun (WGS) entry which is preliminary data.</text>
</comment>
<dbReference type="OrthoDB" id="2418712at2759"/>
<feature type="region of interest" description="Disordered" evidence="1">
    <location>
        <begin position="148"/>
        <end position="190"/>
    </location>
</feature>
<evidence type="ECO:0000256" key="1">
    <source>
        <dbReference type="SAM" id="MobiDB-lite"/>
    </source>
</evidence>
<keyword evidence="2" id="KW-1133">Transmembrane helix</keyword>
<feature type="compositionally biased region" description="Polar residues" evidence="1">
    <location>
        <begin position="97"/>
        <end position="113"/>
    </location>
</feature>
<dbReference type="AlphaFoldDB" id="A0A9W7YH24"/>
<keyword evidence="2" id="KW-0812">Transmembrane</keyword>
<accession>A0A9W7YH24</accession>
<feature type="region of interest" description="Disordered" evidence="1">
    <location>
        <begin position="659"/>
        <end position="680"/>
    </location>
</feature>
<dbReference type="Proteomes" id="UP001143981">
    <property type="component" value="Unassembled WGS sequence"/>
</dbReference>
<keyword evidence="2" id="KW-0472">Membrane</keyword>
<keyword evidence="4" id="KW-1185">Reference proteome</keyword>
<feature type="region of interest" description="Disordered" evidence="1">
    <location>
        <begin position="613"/>
        <end position="634"/>
    </location>
</feature>
<feature type="compositionally biased region" description="Basic and acidic residues" evidence="1">
    <location>
        <begin position="543"/>
        <end position="555"/>
    </location>
</feature>
<feature type="compositionally biased region" description="Basic and acidic residues" evidence="1">
    <location>
        <begin position="619"/>
        <end position="634"/>
    </location>
</feature>
<feature type="compositionally biased region" description="Basic and acidic residues" evidence="1">
    <location>
        <begin position="114"/>
        <end position="124"/>
    </location>
</feature>
<feature type="region of interest" description="Disordered" evidence="1">
    <location>
        <begin position="313"/>
        <end position="334"/>
    </location>
</feature>
<evidence type="ECO:0000313" key="4">
    <source>
        <dbReference type="Proteomes" id="UP001143981"/>
    </source>
</evidence>
<feature type="region of interest" description="Disordered" evidence="1">
    <location>
        <begin position="207"/>
        <end position="257"/>
    </location>
</feature>
<evidence type="ECO:0000256" key="2">
    <source>
        <dbReference type="SAM" id="Phobius"/>
    </source>
</evidence>
<feature type="compositionally biased region" description="Basic and acidic residues" evidence="1">
    <location>
        <begin position="167"/>
        <end position="176"/>
    </location>
</feature>
<feature type="region of interest" description="Disordered" evidence="1">
    <location>
        <begin position="509"/>
        <end position="563"/>
    </location>
</feature>
<feature type="compositionally biased region" description="Low complexity" evidence="1">
    <location>
        <begin position="425"/>
        <end position="434"/>
    </location>
</feature>
<reference evidence="3" key="1">
    <citation type="submission" date="2022-07" db="EMBL/GenBank/DDBJ databases">
        <title>Phylogenomic reconstructions and comparative analyses of Kickxellomycotina fungi.</title>
        <authorList>
            <person name="Reynolds N.K."/>
            <person name="Stajich J.E."/>
            <person name="Barry K."/>
            <person name="Grigoriev I.V."/>
            <person name="Crous P."/>
            <person name="Smith M.E."/>
        </authorList>
    </citation>
    <scope>NUCLEOTIDE SEQUENCE</scope>
    <source>
        <strain evidence="3">BCRC 34381</strain>
    </source>
</reference>
<feature type="region of interest" description="Disordered" evidence="1">
    <location>
        <begin position="425"/>
        <end position="462"/>
    </location>
</feature>
<organism evidence="3 4">
    <name type="scientific">Coemansia biformis</name>
    <dbReference type="NCBI Taxonomy" id="1286918"/>
    <lineage>
        <taxon>Eukaryota</taxon>
        <taxon>Fungi</taxon>
        <taxon>Fungi incertae sedis</taxon>
        <taxon>Zoopagomycota</taxon>
        <taxon>Kickxellomycotina</taxon>
        <taxon>Kickxellomycetes</taxon>
        <taxon>Kickxellales</taxon>
        <taxon>Kickxellaceae</taxon>
        <taxon>Coemansia</taxon>
    </lineage>
</organism>
<gene>
    <name evidence="3" type="ORF">LPJ61_000891</name>
</gene>
<feature type="transmembrane region" description="Helical" evidence="2">
    <location>
        <begin position="577"/>
        <end position="595"/>
    </location>
</feature>
<dbReference type="EMBL" id="JANBOI010000057">
    <property type="protein sequence ID" value="KAJ1734782.1"/>
    <property type="molecule type" value="Genomic_DNA"/>
</dbReference>
<proteinExistence type="predicted"/>
<sequence>MLSRCVQHVRLSLYASTTCSLARRLAQCVVPPEIALTRHTLERWSLRSCYRLNARIGRLSTQDKTPGSGAGAAGPVDSAEPDNTRIPQPKAPAAATGSPQPLISNDLSRSPNASEREPTEHVDSDGNDQYSRIQGMIDALIKDANSALNSTPRSHHHDLHMPDSPADVERASERSESASSGPDETPTLVGDLGAECTLAAVFAAKPRPVTPRPAPHIREFTRHTPGLRPSSARGTLPTAPHSWRLSPRPSSRATRHWAEPLHDPSEADAESDSECGTFGVSLAGQQSYRRRRRSSERLGDWHFGTARPLERYRADTGDSLPSNSSETCVSPGNRLSREFQPVPLVLPPYGLYDSSVGVGASRLQTTMAGHAYAFPHLSRDGRHSDRHYEHTQAEHHRGMCSSVDYAVLQGHQHGAGDMYVPPTHSMRTRSSTHSGDSSPVGLTHADMYDRGPPFGHPAGTGRSRYVRREAPWLKDDCALASSMPPQLDLNCRPAGATAGERSAVTWQIGARLDSPQPVTQSPSLSWRPASERPCQAPAASSTSRDRALSSADKPECSGGASMAAGSNESGLLNMFSLVYWTVLFTLGALMLDSFLCHAAGKRVMGTVDKITNTEMPDADQSHDDRQASKNKEPACDEHCGTVDLAGAVGRFVRWYVESPEDAPGSSGTSTQALRPRSLRARKTSAARGSFIYID</sequence>
<protein>
    <submittedName>
        <fullName evidence="3">Uncharacterized protein</fullName>
    </submittedName>
</protein>
<name>A0A9W7YH24_9FUNG</name>
<feature type="compositionally biased region" description="Polar residues" evidence="1">
    <location>
        <begin position="319"/>
        <end position="330"/>
    </location>
</feature>
<feature type="region of interest" description="Disordered" evidence="1">
    <location>
        <begin position="60"/>
        <end position="129"/>
    </location>
</feature>